<protein>
    <submittedName>
        <fullName evidence="1">Uncharacterized protein</fullName>
    </submittedName>
</protein>
<sequence>MPAGRASRTTRSASASYTTTATRARLSQRTFAAFVRGAFHAGAPLLLRFAVLSWLQYARDITPYLHFLLPPAE</sequence>
<dbReference type="Proteomes" id="UP000184267">
    <property type="component" value="Unassembled WGS sequence"/>
</dbReference>
<comment type="caution">
    <text evidence="1">The sequence shown here is derived from an EMBL/GenBank/DDBJ whole genome shotgun (WGS) entry which is preliminary data.</text>
</comment>
<proteinExistence type="predicted"/>
<dbReference type="AlphaFoldDB" id="A0A1M2V3E2"/>
<dbReference type="EMBL" id="MNAD01001701">
    <property type="protein sequence ID" value="OJT02103.1"/>
    <property type="molecule type" value="Genomic_DNA"/>
</dbReference>
<evidence type="ECO:0000313" key="2">
    <source>
        <dbReference type="Proteomes" id="UP000184267"/>
    </source>
</evidence>
<evidence type="ECO:0000313" key="1">
    <source>
        <dbReference type="EMBL" id="OJT02103.1"/>
    </source>
</evidence>
<name>A0A1M2V3E2_TRAPU</name>
<reference evidence="1 2" key="1">
    <citation type="submission" date="2016-10" db="EMBL/GenBank/DDBJ databases">
        <title>Genome sequence of the basidiomycete white-rot fungus Trametes pubescens.</title>
        <authorList>
            <person name="Makela M.R."/>
            <person name="Granchi Z."/>
            <person name="Peng M."/>
            <person name="De Vries R.P."/>
            <person name="Grigoriev I."/>
            <person name="Riley R."/>
            <person name="Hilden K."/>
        </authorList>
    </citation>
    <scope>NUCLEOTIDE SEQUENCE [LARGE SCALE GENOMIC DNA]</scope>
    <source>
        <strain evidence="1 2">FBCC735</strain>
    </source>
</reference>
<gene>
    <name evidence="1" type="ORF">TRAPUB_7436</name>
</gene>
<accession>A0A1M2V3E2</accession>
<organism evidence="1 2">
    <name type="scientific">Trametes pubescens</name>
    <name type="common">White-rot fungus</name>
    <dbReference type="NCBI Taxonomy" id="154538"/>
    <lineage>
        <taxon>Eukaryota</taxon>
        <taxon>Fungi</taxon>
        <taxon>Dikarya</taxon>
        <taxon>Basidiomycota</taxon>
        <taxon>Agaricomycotina</taxon>
        <taxon>Agaricomycetes</taxon>
        <taxon>Polyporales</taxon>
        <taxon>Polyporaceae</taxon>
        <taxon>Trametes</taxon>
    </lineage>
</organism>
<keyword evidence="2" id="KW-1185">Reference proteome</keyword>